<keyword evidence="9" id="KW-1185">Reference proteome</keyword>
<dbReference type="GO" id="GO:0051538">
    <property type="term" value="F:3 iron, 4 sulfur cluster binding"/>
    <property type="evidence" value="ECO:0007669"/>
    <property type="project" value="UniProtKB-KW"/>
</dbReference>
<protein>
    <submittedName>
        <fullName evidence="8">Ferredoxin</fullName>
    </submittedName>
</protein>
<reference evidence="8 9" key="2">
    <citation type="submission" date="2019-09" db="EMBL/GenBank/DDBJ databases">
        <authorList>
            <person name="Jin C."/>
        </authorList>
    </citation>
    <scope>NUCLEOTIDE SEQUENCE [LARGE SCALE GENOMIC DNA]</scope>
    <source>
        <strain evidence="8 9">AN110305</strain>
    </source>
</reference>
<evidence type="ECO:0000313" key="8">
    <source>
        <dbReference type="EMBL" id="KAA2265272.1"/>
    </source>
</evidence>
<dbReference type="PANTHER" id="PTHR36923">
    <property type="entry name" value="FERREDOXIN"/>
    <property type="match status" value="1"/>
</dbReference>
<name>A0A5B2XQW1_9PSEU</name>
<reference evidence="8 9" key="1">
    <citation type="submission" date="2019-09" db="EMBL/GenBank/DDBJ databases">
        <title>Goodfellowia gen. nov., a new genus of the Pseudonocardineae related to Actinoalloteichus, containing Goodfellowia coeruleoviolacea gen. nov., comb. nov. gen. nov., comb. nov.</title>
        <authorList>
            <person name="Labeda D."/>
        </authorList>
    </citation>
    <scope>NUCLEOTIDE SEQUENCE [LARGE SCALE GENOMIC DNA]</scope>
    <source>
        <strain evidence="8 9">AN110305</strain>
    </source>
</reference>
<keyword evidence="4" id="KW-0249">Electron transport</keyword>
<keyword evidence="6" id="KW-0411">Iron-sulfur</keyword>
<evidence type="ECO:0000256" key="7">
    <source>
        <dbReference type="ARBA" id="ARBA00023291"/>
    </source>
</evidence>
<keyword evidence="2" id="KW-0813">Transport</keyword>
<keyword evidence="7" id="KW-0003">3Fe-4S</keyword>
<accession>A0A5B2XQW1</accession>
<keyword evidence="3" id="KW-0479">Metal-binding</keyword>
<evidence type="ECO:0000256" key="5">
    <source>
        <dbReference type="ARBA" id="ARBA00023004"/>
    </source>
</evidence>
<proteinExistence type="predicted"/>
<dbReference type="InterPro" id="IPR051269">
    <property type="entry name" value="Fe-S_cluster_ET"/>
</dbReference>
<comment type="caution">
    <text evidence="8">The sequence shown here is derived from an EMBL/GenBank/DDBJ whole genome shotgun (WGS) entry which is preliminary data.</text>
</comment>
<gene>
    <name evidence="8" type="ORF">F0L68_05290</name>
</gene>
<dbReference type="Gene3D" id="3.30.70.20">
    <property type="match status" value="1"/>
</dbReference>
<organism evidence="8 9">
    <name type="scientific">Solihabitans fulvus</name>
    <dbReference type="NCBI Taxonomy" id="1892852"/>
    <lineage>
        <taxon>Bacteria</taxon>
        <taxon>Bacillati</taxon>
        <taxon>Actinomycetota</taxon>
        <taxon>Actinomycetes</taxon>
        <taxon>Pseudonocardiales</taxon>
        <taxon>Pseudonocardiaceae</taxon>
        <taxon>Solihabitans</taxon>
    </lineage>
</organism>
<dbReference type="Proteomes" id="UP000323454">
    <property type="component" value="Unassembled WGS sequence"/>
</dbReference>
<evidence type="ECO:0000256" key="2">
    <source>
        <dbReference type="ARBA" id="ARBA00022448"/>
    </source>
</evidence>
<evidence type="ECO:0000256" key="1">
    <source>
        <dbReference type="ARBA" id="ARBA00001927"/>
    </source>
</evidence>
<keyword evidence="5" id="KW-0408">Iron</keyword>
<dbReference type="PANTHER" id="PTHR36923:SF3">
    <property type="entry name" value="FERREDOXIN"/>
    <property type="match status" value="1"/>
</dbReference>
<dbReference type="SUPFAM" id="SSF54862">
    <property type="entry name" value="4Fe-4S ferredoxins"/>
    <property type="match status" value="1"/>
</dbReference>
<dbReference type="AlphaFoldDB" id="A0A5B2XQW1"/>
<dbReference type="GO" id="GO:0046872">
    <property type="term" value="F:metal ion binding"/>
    <property type="evidence" value="ECO:0007669"/>
    <property type="project" value="UniProtKB-KW"/>
</dbReference>
<comment type="cofactor">
    <cofactor evidence="1">
        <name>[3Fe-4S] cluster</name>
        <dbReference type="ChEBI" id="CHEBI:21137"/>
    </cofactor>
</comment>
<evidence type="ECO:0000256" key="4">
    <source>
        <dbReference type="ARBA" id="ARBA00022982"/>
    </source>
</evidence>
<dbReference type="OrthoDB" id="4741951at2"/>
<evidence type="ECO:0000256" key="3">
    <source>
        <dbReference type="ARBA" id="ARBA00022723"/>
    </source>
</evidence>
<dbReference type="EMBL" id="VUOB01000008">
    <property type="protein sequence ID" value="KAA2265272.1"/>
    <property type="molecule type" value="Genomic_DNA"/>
</dbReference>
<evidence type="ECO:0000256" key="6">
    <source>
        <dbReference type="ARBA" id="ARBA00023014"/>
    </source>
</evidence>
<evidence type="ECO:0000313" key="9">
    <source>
        <dbReference type="Proteomes" id="UP000323454"/>
    </source>
</evidence>
<sequence length="65" mass="7374">MRISVHNGRCHRYGVCQAEAPEVFQLDQDGRLRYEARPDADQAAQVRMAARCCPMQAIDLRGDAR</sequence>
<dbReference type="Pfam" id="PF13370">
    <property type="entry name" value="Fer4_13"/>
    <property type="match status" value="1"/>
</dbReference>